<evidence type="ECO:0000256" key="4">
    <source>
        <dbReference type="ARBA" id="ARBA00022692"/>
    </source>
</evidence>
<feature type="domain" description="TonB-dependent receptor-like beta-barrel" evidence="11">
    <location>
        <begin position="536"/>
        <end position="982"/>
    </location>
</feature>
<comment type="similarity">
    <text evidence="8 9">Belongs to the TonB-dependent receptor family.</text>
</comment>
<dbReference type="EMBL" id="QRYW01000001">
    <property type="protein sequence ID" value="RGV30624.1"/>
    <property type="molecule type" value="Genomic_DNA"/>
</dbReference>
<dbReference type="Pfam" id="PF07715">
    <property type="entry name" value="Plug"/>
    <property type="match status" value="1"/>
</dbReference>
<dbReference type="InterPro" id="IPR023996">
    <property type="entry name" value="TonB-dep_OMP_SusC/RagA"/>
</dbReference>
<dbReference type="InterPro" id="IPR012910">
    <property type="entry name" value="Plug_dom"/>
</dbReference>
<evidence type="ECO:0000256" key="5">
    <source>
        <dbReference type="ARBA" id="ARBA00023077"/>
    </source>
</evidence>
<dbReference type="InterPro" id="IPR023997">
    <property type="entry name" value="TonB-dep_OMP_SusC/RagA_CS"/>
</dbReference>
<dbReference type="Gene3D" id="2.60.40.1120">
    <property type="entry name" value="Carboxypeptidase-like, regulatory domain"/>
    <property type="match status" value="1"/>
</dbReference>
<dbReference type="NCBIfam" id="TIGR04056">
    <property type="entry name" value="OMP_RagA_SusC"/>
    <property type="match status" value="1"/>
</dbReference>
<evidence type="ECO:0000256" key="9">
    <source>
        <dbReference type="RuleBase" id="RU003357"/>
    </source>
</evidence>
<sequence>MKKNRDLDIGSWPDIVRKMYLTMKICVCMLILGLSTLSARTHSQIRLTLDAKNKTLPEVFQEITRLSGYEFMYSSNELRHVGKVSVQLEDRDLSDILAECLKNTGLWYRLEDDVIIISPKLVSPQKVGEKLVVTGLVKDKGGMPLPGVTILLKGTQLGGVTDADGNFRLTLPGNTEHVLIFSFVGMKTREIKVNDAKPLTVVMEEDAREMDEVVVVAYGTQLKRNVTGSIASVDDFKPQESQVGNVITGLQGRVSGLWVRKLSGDAGANPEFVIRGHQSSNLSVQPLIVIDGMIVDGTSNFNLNNIAPQDIESIEVLKDAASSAMYGSRGAMGVILITTKKGKFNSKPVVNLSAYYGWASTPFNYRMLNAEEYEMVFREGRENRIADIRSQLAAGGLSAGEQATLQEEIATWRAQMNTLNMGKQEVDWLDYVIPNSAAKSDIHLSLNGGNDKTTYYFSVGRTAEENTIGKGDYSRLNTKLALTSQVYKWLKLSADISVTQSVKKRYTSSADVLRMGEIRPDTPEEPLYDEDGRWDWYFGYQDHPVLALTDNNNKEKIVNTTGNFGVDINLIKGLVWTSRLAGTINNRRYESFNGPKTYDGIDYDGHSITANSFLNYNVDIQKLNIAATLGYEYNENYSKSYVMDIGGFPDIPGLEGPANGSEYLWADWNISGNTRWTERSESYFFRANLSYNRKYLLGFSIRRDGTSKLAKENRYSNFPAVSAGWVISDEAFMSRQHVINLLKLRTSYGMTGSITNVSMADCYDRLSSDIYWGKPALSVASTLGNPDLQWEKTNQVDVGVDLALFQNRLTLIAEWYLKRTSGMMNSEPLPSSTGGYTSRKINAGTIRNSGVDLALNFQHHFTKDWGLTAGINMNINRSKVIDLPVDNWAYSSAYYGGGNTPRPRLKIGQSFGALEMYRALGLDERGDIIYDDVSGNGSIDAADKVIIDNLTPKFTGGLNLGVSWKNLSLFGQFSFTYGGKIYNLDEQLLRSTELGYDDVMKNKPDYILDFQRFGTTI</sequence>
<dbReference type="InterPro" id="IPR000531">
    <property type="entry name" value="Beta-barrel_TonB"/>
</dbReference>
<evidence type="ECO:0000256" key="6">
    <source>
        <dbReference type="ARBA" id="ARBA00023136"/>
    </source>
</evidence>
<dbReference type="Gene3D" id="2.40.170.20">
    <property type="entry name" value="TonB-dependent receptor, beta-barrel domain"/>
    <property type="match status" value="1"/>
</dbReference>
<evidence type="ECO:0000256" key="8">
    <source>
        <dbReference type="PROSITE-ProRule" id="PRU01360"/>
    </source>
</evidence>
<evidence type="ECO:0000313" key="14">
    <source>
        <dbReference type="Proteomes" id="UP000283426"/>
    </source>
</evidence>
<evidence type="ECO:0000259" key="12">
    <source>
        <dbReference type="Pfam" id="PF07715"/>
    </source>
</evidence>
<dbReference type="AlphaFoldDB" id="A0A412WTV2"/>
<keyword evidence="2 8" id="KW-0813">Transport</keyword>
<accession>A0A412WTV2</accession>
<proteinExistence type="inferred from homology"/>
<dbReference type="NCBIfam" id="TIGR04057">
    <property type="entry name" value="SusC_RagA_signa"/>
    <property type="match status" value="1"/>
</dbReference>
<protein>
    <submittedName>
        <fullName evidence="13">SusC/RagA family TonB-linked outer membrane protein</fullName>
    </submittedName>
</protein>
<dbReference type="PROSITE" id="PS52016">
    <property type="entry name" value="TONB_DEPENDENT_REC_3"/>
    <property type="match status" value="1"/>
</dbReference>
<dbReference type="Gene3D" id="2.170.130.10">
    <property type="entry name" value="TonB-dependent receptor, plug domain"/>
    <property type="match status" value="1"/>
</dbReference>
<keyword evidence="10" id="KW-1133">Transmembrane helix</keyword>
<keyword evidence="7 8" id="KW-0998">Cell outer membrane</keyword>
<keyword evidence="5 9" id="KW-0798">TonB box</keyword>
<organism evidence="13 14">
    <name type="scientific">Odoribacter splanchnicus</name>
    <dbReference type="NCBI Taxonomy" id="28118"/>
    <lineage>
        <taxon>Bacteria</taxon>
        <taxon>Pseudomonadati</taxon>
        <taxon>Bacteroidota</taxon>
        <taxon>Bacteroidia</taxon>
        <taxon>Bacteroidales</taxon>
        <taxon>Odoribacteraceae</taxon>
        <taxon>Odoribacter</taxon>
    </lineage>
</organism>
<evidence type="ECO:0000256" key="10">
    <source>
        <dbReference type="SAM" id="Phobius"/>
    </source>
</evidence>
<feature type="domain" description="TonB-dependent receptor plug" evidence="12">
    <location>
        <begin position="223"/>
        <end position="334"/>
    </location>
</feature>
<evidence type="ECO:0000259" key="11">
    <source>
        <dbReference type="Pfam" id="PF00593"/>
    </source>
</evidence>
<reference evidence="13 14" key="1">
    <citation type="submission" date="2018-08" db="EMBL/GenBank/DDBJ databases">
        <title>A genome reference for cultivated species of the human gut microbiota.</title>
        <authorList>
            <person name="Zou Y."/>
            <person name="Xue W."/>
            <person name="Luo G."/>
        </authorList>
    </citation>
    <scope>NUCLEOTIDE SEQUENCE [LARGE SCALE GENOMIC DNA]</scope>
    <source>
        <strain evidence="13 14">AF14-6AC</strain>
    </source>
</reference>
<name>A0A412WTV2_9BACT</name>
<dbReference type="SUPFAM" id="SSF56935">
    <property type="entry name" value="Porins"/>
    <property type="match status" value="1"/>
</dbReference>
<dbReference type="InterPro" id="IPR039426">
    <property type="entry name" value="TonB-dep_rcpt-like"/>
</dbReference>
<dbReference type="InterPro" id="IPR036942">
    <property type="entry name" value="Beta-barrel_TonB_sf"/>
</dbReference>
<comment type="subcellular location">
    <subcellularLocation>
        <location evidence="1 8">Cell outer membrane</location>
        <topology evidence="1 8">Multi-pass membrane protein</topology>
    </subcellularLocation>
</comment>
<evidence type="ECO:0000313" key="13">
    <source>
        <dbReference type="EMBL" id="RGV30624.1"/>
    </source>
</evidence>
<dbReference type="SUPFAM" id="SSF49464">
    <property type="entry name" value="Carboxypeptidase regulatory domain-like"/>
    <property type="match status" value="1"/>
</dbReference>
<keyword evidence="6 8" id="KW-0472">Membrane</keyword>
<evidence type="ECO:0000256" key="1">
    <source>
        <dbReference type="ARBA" id="ARBA00004571"/>
    </source>
</evidence>
<comment type="caution">
    <text evidence="13">The sequence shown here is derived from an EMBL/GenBank/DDBJ whole genome shotgun (WGS) entry which is preliminary data.</text>
</comment>
<feature type="transmembrane region" description="Helical" evidence="10">
    <location>
        <begin position="21"/>
        <end position="39"/>
    </location>
</feature>
<dbReference type="Proteomes" id="UP000283426">
    <property type="component" value="Unassembled WGS sequence"/>
</dbReference>
<dbReference type="Pfam" id="PF00593">
    <property type="entry name" value="TonB_dep_Rec_b-barrel"/>
    <property type="match status" value="1"/>
</dbReference>
<evidence type="ECO:0000256" key="2">
    <source>
        <dbReference type="ARBA" id="ARBA00022448"/>
    </source>
</evidence>
<keyword evidence="3 8" id="KW-1134">Transmembrane beta strand</keyword>
<evidence type="ECO:0000256" key="7">
    <source>
        <dbReference type="ARBA" id="ARBA00023237"/>
    </source>
</evidence>
<gene>
    <name evidence="13" type="ORF">DWW24_00720</name>
</gene>
<dbReference type="GO" id="GO:0009279">
    <property type="term" value="C:cell outer membrane"/>
    <property type="evidence" value="ECO:0007669"/>
    <property type="project" value="UniProtKB-SubCell"/>
</dbReference>
<evidence type="ECO:0000256" key="3">
    <source>
        <dbReference type="ARBA" id="ARBA00022452"/>
    </source>
</evidence>
<keyword evidence="4 8" id="KW-0812">Transmembrane</keyword>
<dbReference type="Pfam" id="PF13715">
    <property type="entry name" value="CarbopepD_reg_2"/>
    <property type="match status" value="1"/>
</dbReference>
<dbReference type="InterPro" id="IPR037066">
    <property type="entry name" value="Plug_dom_sf"/>
</dbReference>
<dbReference type="InterPro" id="IPR008969">
    <property type="entry name" value="CarboxyPept-like_regulatory"/>
</dbReference>